<reference evidence="4" key="2">
    <citation type="submission" date="2021-09" db="EMBL/GenBank/DDBJ databases">
        <authorList>
            <person name="Gilroy R."/>
        </authorList>
    </citation>
    <scope>NUCLEOTIDE SEQUENCE</scope>
    <source>
        <strain evidence="4">ChiGjej6B6-11269</strain>
    </source>
</reference>
<dbReference type="AlphaFoldDB" id="A0A9D3A0Y5"/>
<feature type="domain" description="YdbS-like PH" evidence="3">
    <location>
        <begin position="438"/>
        <end position="494"/>
    </location>
</feature>
<keyword evidence="2" id="KW-1133">Transmembrane helix</keyword>
<comment type="caution">
    <text evidence="4">The sequence shown here is derived from an EMBL/GenBank/DDBJ whole genome shotgun (WGS) entry which is preliminary data.</text>
</comment>
<gene>
    <name evidence="4" type="ORF">K8U77_03085</name>
</gene>
<dbReference type="Proteomes" id="UP000786989">
    <property type="component" value="Unassembled WGS sequence"/>
</dbReference>
<dbReference type="Pfam" id="PF03703">
    <property type="entry name" value="bPH_2"/>
    <property type="match status" value="3"/>
</dbReference>
<feature type="region of interest" description="Disordered" evidence="1">
    <location>
        <begin position="1"/>
        <end position="65"/>
    </location>
</feature>
<proteinExistence type="predicted"/>
<dbReference type="PANTHER" id="PTHR34473">
    <property type="entry name" value="UPF0699 TRANSMEMBRANE PROTEIN YDBS"/>
    <property type="match status" value="1"/>
</dbReference>
<sequence length="720" mass="76729">MSELNNQAPLQGSGDNPQATGAPSQAAGNLQASAGSMQQPAPQGYAPTPGVPYPDPRDQVPETLRPGKHHVHHTYIWLGGLRAAFVALAAIGVSVFGNVVGSMADEEGGIDLLFAIMPFVIGGALLLILLIVGLIFLVQWLSWKNLTYELGTDEFTLNSGIISKKRMHVPYQRVQAVNQNAGLIQRIVGVCDVKIDTAGGATNDGVRLTYMRTSEAEALRAELFRRKKVLLAGGSVAEDGTAQVNGSPYYSAWAIACMGGTPQATPLTAFGYVLQPAPGASIAQGVAAGYAGAQAPGLSPDETNVLDVADEVLQDVRGVFGGNEVDTGQVQYETGLSNKELLLAGASGAGEGLGLLFVGIVAAVGSVAQLFQGAIERWTEDWVTSMVVGGEASIALPDANTASSLIGGAALQIILWALLAIAALWVISALGTVVRYGGFRLRRREGRVEVESGLLSRSFHGVDVDRVQSVVVKQSFIRRLMGYCELSVHKIDSAATDSTEAQGQQPATNGVVIHPFVKMSRVPEIIAGVLPEFADMPAETFKPAPVAKRRAIVRMGIIRSAAFWFAVFVALCQAAMELVIVTMPLNAEELAMLATVRYLMFAYYAIFVLAFVVNVVNAILWHKRSGLGYDRGFMSMTNGGLAVTTTYTPRKKIQFAYLRTNPFQRMAHVASVNVRTAAGVGGTTETLWDLPEEDADAWMEWVRPRGKRTQATEPNGEVAA</sequence>
<feature type="transmembrane region" description="Helical" evidence="2">
    <location>
        <begin position="557"/>
        <end position="581"/>
    </location>
</feature>
<feature type="transmembrane region" description="Helical" evidence="2">
    <location>
        <begin position="413"/>
        <end position="434"/>
    </location>
</feature>
<reference evidence="4" key="1">
    <citation type="journal article" date="2021" name="PeerJ">
        <title>Extensive microbial diversity within the chicken gut microbiome revealed by metagenomics and culture.</title>
        <authorList>
            <person name="Gilroy R."/>
            <person name="Ravi A."/>
            <person name="Getino M."/>
            <person name="Pursley I."/>
            <person name="Horton D.L."/>
            <person name="Alikhan N.F."/>
            <person name="Baker D."/>
            <person name="Gharbi K."/>
            <person name="Hall N."/>
            <person name="Watson M."/>
            <person name="Adriaenssens E.M."/>
            <person name="Foster-Nyarko E."/>
            <person name="Jarju S."/>
            <person name="Secka A."/>
            <person name="Antonio M."/>
            <person name="Oren A."/>
            <person name="Chaudhuri R.R."/>
            <person name="La Ragione R."/>
            <person name="Hildebrand F."/>
            <person name="Pallen M.J."/>
        </authorList>
    </citation>
    <scope>NUCLEOTIDE SEQUENCE</scope>
    <source>
        <strain evidence="4">ChiGjej6B6-11269</strain>
    </source>
</reference>
<protein>
    <submittedName>
        <fullName evidence="4">PH domain-containing protein</fullName>
    </submittedName>
</protein>
<feature type="domain" description="YdbS-like PH" evidence="3">
    <location>
        <begin position="634"/>
        <end position="701"/>
    </location>
</feature>
<feature type="domain" description="YdbS-like PH" evidence="3">
    <location>
        <begin position="143"/>
        <end position="222"/>
    </location>
</feature>
<dbReference type="PANTHER" id="PTHR34473:SF2">
    <property type="entry name" value="UPF0699 TRANSMEMBRANE PROTEIN YDBT"/>
    <property type="match status" value="1"/>
</dbReference>
<feature type="transmembrane region" description="Helical" evidence="2">
    <location>
        <begin position="112"/>
        <end position="138"/>
    </location>
</feature>
<feature type="transmembrane region" description="Helical" evidence="2">
    <location>
        <begin position="75"/>
        <end position="100"/>
    </location>
</feature>
<feature type="compositionally biased region" description="Polar residues" evidence="1">
    <location>
        <begin position="1"/>
        <end position="41"/>
    </location>
</feature>
<evidence type="ECO:0000259" key="3">
    <source>
        <dbReference type="Pfam" id="PF03703"/>
    </source>
</evidence>
<keyword evidence="2" id="KW-0812">Transmembrane</keyword>
<evidence type="ECO:0000256" key="2">
    <source>
        <dbReference type="SAM" id="Phobius"/>
    </source>
</evidence>
<evidence type="ECO:0000256" key="1">
    <source>
        <dbReference type="SAM" id="MobiDB-lite"/>
    </source>
</evidence>
<dbReference type="InterPro" id="IPR005182">
    <property type="entry name" value="YdbS-like_PH"/>
</dbReference>
<accession>A0A9D3A0Y5</accession>
<keyword evidence="2" id="KW-0472">Membrane</keyword>
<evidence type="ECO:0000313" key="5">
    <source>
        <dbReference type="Proteomes" id="UP000786989"/>
    </source>
</evidence>
<evidence type="ECO:0000313" key="4">
    <source>
        <dbReference type="EMBL" id="HJF65088.1"/>
    </source>
</evidence>
<feature type="transmembrane region" description="Helical" evidence="2">
    <location>
        <begin position="601"/>
        <end position="621"/>
    </location>
</feature>
<organism evidence="4 5">
    <name type="scientific">Slackia equolifaciens</name>
    <dbReference type="NCBI Taxonomy" id="498718"/>
    <lineage>
        <taxon>Bacteria</taxon>
        <taxon>Bacillati</taxon>
        <taxon>Actinomycetota</taxon>
        <taxon>Coriobacteriia</taxon>
        <taxon>Eggerthellales</taxon>
        <taxon>Eggerthellaceae</taxon>
        <taxon>Slackia</taxon>
    </lineage>
</organism>
<dbReference type="EMBL" id="DYWI01000047">
    <property type="protein sequence ID" value="HJF65088.1"/>
    <property type="molecule type" value="Genomic_DNA"/>
</dbReference>
<name>A0A9D3A0Y5_9ACTN</name>